<dbReference type="Proteomes" id="UP000004358">
    <property type="component" value="Unassembled WGS sequence"/>
</dbReference>
<dbReference type="AlphaFoldDB" id="A3ZXQ8"/>
<feature type="compositionally biased region" description="Basic and acidic residues" evidence="1">
    <location>
        <begin position="22"/>
        <end position="31"/>
    </location>
</feature>
<dbReference type="EMBL" id="AANZ01000019">
    <property type="protein sequence ID" value="EAQ78600.1"/>
    <property type="molecule type" value="Genomic_DNA"/>
</dbReference>
<reference evidence="2 3" key="1">
    <citation type="submission" date="2006-02" db="EMBL/GenBank/DDBJ databases">
        <authorList>
            <person name="Amann R."/>
            <person name="Ferriera S."/>
            <person name="Johnson J."/>
            <person name="Kravitz S."/>
            <person name="Halpern A."/>
            <person name="Remington K."/>
            <person name="Beeson K."/>
            <person name="Tran B."/>
            <person name="Rogers Y.-H."/>
            <person name="Friedman R."/>
            <person name="Venter J.C."/>
        </authorList>
    </citation>
    <scope>NUCLEOTIDE SEQUENCE [LARGE SCALE GENOMIC DNA]</scope>
    <source>
        <strain evidence="2 3">DSM 3645</strain>
    </source>
</reference>
<comment type="caution">
    <text evidence="2">The sequence shown here is derived from an EMBL/GenBank/DDBJ whole genome shotgun (WGS) entry which is preliminary data.</text>
</comment>
<evidence type="ECO:0000313" key="3">
    <source>
        <dbReference type="Proteomes" id="UP000004358"/>
    </source>
</evidence>
<accession>A3ZXQ8</accession>
<dbReference type="HOGENOM" id="CLU_3150048_0_0_0"/>
<sequence>MVLYGTAEDAEAAAGEGACSRDSAKEQEAFRKARKQTKRVLSTRAESD</sequence>
<evidence type="ECO:0000313" key="2">
    <source>
        <dbReference type="EMBL" id="EAQ78600.1"/>
    </source>
</evidence>
<organism evidence="2 3">
    <name type="scientific">Blastopirellula marina DSM 3645</name>
    <dbReference type="NCBI Taxonomy" id="314230"/>
    <lineage>
        <taxon>Bacteria</taxon>
        <taxon>Pseudomonadati</taxon>
        <taxon>Planctomycetota</taxon>
        <taxon>Planctomycetia</taxon>
        <taxon>Pirellulales</taxon>
        <taxon>Pirellulaceae</taxon>
        <taxon>Blastopirellula</taxon>
    </lineage>
</organism>
<gene>
    <name evidence="2" type="ORF">DSM3645_07405</name>
</gene>
<feature type="region of interest" description="Disordered" evidence="1">
    <location>
        <begin position="1"/>
        <end position="48"/>
    </location>
</feature>
<name>A3ZXQ8_9BACT</name>
<proteinExistence type="predicted"/>
<protein>
    <submittedName>
        <fullName evidence="2">Uncharacterized protein</fullName>
    </submittedName>
</protein>
<evidence type="ECO:0000256" key="1">
    <source>
        <dbReference type="SAM" id="MobiDB-lite"/>
    </source>
</evidence>